<accession>A0ABU1JPV0</accession>
<dbReference type="SUPFAM" id="SSF47741">
    <property type="entry name" value="CO dehydrogenase ISP C-domain like"/>
    <property type="match status" value="1"/>
</dbReference>
<dbReference type="EMBL" id="JAVDPW010000004">
    <property type="protein sequence ID" value="MDR6290039.1"/>
    <property type="molecule type" value="Genomic_DNA"/>
</dbReference>
<gene>
    <name evidence="7" type="ORF">E9232_002560</name>
</gene>
<feature type="domain" description="2Fe-2S ferredoxin-type" evidence="6">
    <location>
        <begin position="1"/>
        <end position="77"/>
    </location>
</feature>
<dbReference type="InterPro" id="IPR051452">
    <property type="entry name" value="Diverse_Oxidoreductases"/>
</dbReference>
<evidence type="ECO:0000313" key="7">
    <source>
        <dbReference type="EMBL" id="MDR6290039.1"/>
    </source>
</evidence>
<dbReference type="Gene3D" id="3.10.20.30">
    <property type="match status" value="1"/>
</dbReference>
<dbReference type="PROSITE" id="PS51085">
    <property type="entry name" value="2FE2S_FER_2"/>
    <property type="match status" value="1"/>
</dbReference>
<evidence type="ECO:0000259" key="6">
    <source>
        <dbReference type="PROSITE" id="PS51085"/>
    </source>
</evidence>
<dbReference type="InterPro" id="IPR002888">
    <property type="entry name" value="2Fe-2S-bd"/>
</dbReference>
<dbReference type="InterPro" id="IPR036010">
    <property type="entry name" value="2Fe-2S_ferredoxin-like_sf"/>
</dbReference>
<keyword evidence="1" id="KW-0001">2Fe-2S</keyword>
<keyword evidence="4" id="KW-0408">Iron</keyword>
<evidence type="ECO:0000256" key="5">
    <source>
        <dbReference type="ARBA" id="ARBA00023014"/>
    </source>
</evidence>
<dbReference type="SUPFAM" id="SSF54292">
    <property type="entry name" value="2Fe-2S ferredoxin-like"/>
    <property type="match status" value="1"/>
</dbReference>
<keyword evidence="8" id="KW-1185">Reference proteome</keyword>
<keyword evidence="2" id="KW-0479">Metal-binding</keyword>
<organism evidence="7 8">
    <name type="scientific">Inquilinus ginsengisoli</name>
    <dbReference type="NCBI Taxonomy" id="363840"/>
    <lineage>
        <taxon>Bacteria</taxon>
        <taxon>Pseudomonadati</taxon>
        <taxon>Pseudomonadota</taxon>
        <taxon>Alphaproteobacteria</taxon>
        <taxon>Rhodospirillales</taxon>
        <taxon>Rhodospirillaceae</taxon>
        <taxon>Inquilinus</taxon>
    </lineage>
</organism>
<evidence type="ECO:0000256" key="4">
    <source>
        <dbReference type="ARBA" id="ARBA00023004"/>
    </source>
</evidence>
<dbReference type="Proteomes" id="UP001262410">
    <property type="component" value="Unassembled WGS sequence"/>
</dbReference>
<evidence type="ECO:0000313" key="8">
    <source>
        <dbReference type="Proteomes" id="UP001262410"/>
    </source>
</evidence>
<keyword evidence="5" id="KW-0411">Iron-sulfur</keyword>
<dbReference type="Gene3D" id="1.10.150.120">
    <property type="entry name" value="[2Fe-2S]-binding domain"/>
    <property type="match status" value="1"/>
</dbReference>
<dbReference type="InterPro" id="IPR012675">
    <property type="entry name" value="Beta-grasp_dom_sf"/>
</dbReference>
<evidence type="ECO:0000256" key="1">
    <source>
        <dbReference type="ARBA" id="ARBA00022714"/>
    </source>
</evidence>
<dbReference type="PANTHER" id="PTHR44379">
    <property type="entry name" value="OXIDOREDUCTASE WITH IRON-SULFUR SUBUNIT"/>
    <property type="match status" value="1"/>
</dbReference>
<comment type="caution">
    <text evidence="7">The sequence shown here is derived from an EMBL/GenBank/DDBJ whole genome shotgun (WGS) entry which is preliminary data.</text>
</comment>
<dbReference type="Pfam" id="PF01799">
    <property type="entry name" value="Fer2_2"/>
    <property type="match status" value="1"/>
</dbReference>
<proteinExistence type="predicted"/>
<sequence length="160" mass="16874">MSIRFQVNGEEVEVGSDGASTLILALRNELGLKGTRFGCGEENCGACNVMIDDRLHYACSIFVEDVTGKRVETVEGLRGPVADALRAALAEAGAGQCGYCLSGIFVTAHDLLSRRQRPSMVEVKQALSRNLCRCGAHLGILRAVAAAIDTVVASGGYDEA</sequence>
<dbReference type="PANTHER" id="PTHR44379:SF5">
    <property type="entry name" value="OXIDOREDUCTASE WITH IRON-SULFUR SUBUNIT"/>
    <property type="match status" value="1"/>
</dbReference>
<protein>
    <submittedName>
        <fullName evidence="7">Aerobic-type carbon monoxide dehydrogenase small subunit (CoxS/CutS family)</fullName>
    </submittedName>
</protein>
<name>A0ABU1JPV0_9PROT</name>
<dbReference type="Pfam" id="PF00111">
    <property type="entry name" value="Fer2"/>
    <property type="match status" value="1"/>
</dbReference>
<dbReference type="InterPro" id="IPR001041">
    <property type="entry name" value="2Fe-2S_ferredoxin-type"/>
</dbReference>
<evidence type="ECO:0000256" key="2">
    <source>
        <dbReference type="ARBA" id="ARBA00022723"/>
    </source>
</evidence>
<reference evidence="7 8" key="1">
    <citation type="submission" date="2023-07" db="EMBL/GenBank/DDBJ databases">
        <title>Sorghum-associated microbial communities from plants grown in Nebraska, USA.</title>
        <authorList>
            <person name="Schachtman D."/>
        </authorList>
    </citation>
    <scope>NUCLEOTIDE SEQUENCE [LARGE SCALE GENOMIC DNA]</scope>
    <source>
        <strain evidence="7 8">584</strain>
    </source>
</reference>
<evidence type="ECO:0000256" key="3">
    <source>
        <dbReference type="ARBA" id="ARBA00023002"/>
    </source>
</evidence>
<dbReference type="RefSeq" id="WP_309794452.1">
    <property type="nucleotide sequence ID" value="NZ_JAVDPW010000004.1"/>
</dbReference>
<keyword evidence="3" id="KW-0560">Oxidoreductase</keyword>
<dbReference type="InterPro" id="IPR036884">
    <property type="entry name" value="2Fe-2S-bd_dom_sf"/>
</dbReference>